<gene>
    <name evidence="4" type="primary">LOC106478760</name>
</gene>
<feature type="compositionally biased region" description="Basic and acidic residues" evidence="1">
    <location>
        <begin position="278"/>
        <end position="288"/>
    </location>
</feature>
<dbReference type="CDD" id="cd01214">
    <property type="entry name" value="PTB_FAM43A"/>
    <property type="match status" value="1"/>
</dbReference>
<dbReference type="GeneID" id="106478760"/>
<evidence type="ECO:0000256" key="1">
    <source>
        <dbReference type="SAM" id="MobiDB-lite"/>
    </source>
</evidence>
<dbReference type="SMART" id="SM00462">
    <property type="entry name" value="PTB"/>
    <property type="match status" value="1"/>
</dbReference>
<dbReference type="InterPro" id="IPR051133">
    <property type="entry name" value="Adapter_Engulfment-Domain"/>
</dbReference>
<dbReference type="InterPro" id="IPR033930">
    <property type="entry name" value="FAM43A/B_PTB"/>
</dbReference>
<sequence length="312" mass="35509">MSIQLPFSPSHVKLKLKFWNKRSISINDCDSVYKGVYMGNVVTPWAKGDTCVDIALATLWTNYFTNVKQDTYMTITVCNSGLKAVTKEHGLTEYWANRITYCAAHPQYPRVFCWVYRHETRRFKQELRCHAILCGKEDKAQIMVNQLNQKLTAALQEFRREKLTRQKARLTVTNSTSVIPTLPRRKQLLITGTANFRPPLERARSAPKLTAIEELEEEDSEFEEDLITDLAISDLESSLDVVIDDVQQFASPDVGSVSGQYTSPVQFNELDIKLQKIPFTDDRTRGDGDSVSTESGYGEDKEISLNTFSDED</sequence>
<dbReference type="Proteomes" id="UP000694941">
    <property type="component" value="Unplaced"/>
</dbReference>
<dbReference type="PANTHER" id="PTHR11232:SF2">
    <property type="entry name" value="FI05246P"/>
    <property type="match status" value="1"/>
</dbReference>
<proteinExistence type="predicted"/>
<dbReference type="InterPro" id="IPR011993">
    <property type="entry name" value="PH-like_dom_sf"/>
</dbReference>
<dbReference type="Gene3D" id="2.30.29.30">
    <property type="entry name" value="Pleckstrin-homology domain (PH domain)/Phosphotyrosine-binding domain (PTB)"/>
    <property type="match status" value="1"/>
</dbReference>
<dbReference type="InterPro" id="IPR006020">
    <property type="entry name" value="PTB/PI_dom"/>
</dbReference>
<keyword evidence="3" id="KW-1185">Reference proteome</keyword>
<evidence type="ECO:0000313" key="4">
    <source>
        <dbReference type="RefSeq" id="XP_013794777.1"/>
    </source>
</evidence>
<organism evidence="3 4">
    <name type="scientific">Limulus polyphemus</name>
    <name type="common">Atlantic horseshoe crab</name>
    <dbReference type="NCBI Taxonomy" id="6850"/>
    <lineage>
        <taxon>Eukaryota</taxon>
        <taxon>Metazoa</taxon>
        <taxon>Ecdysozoa</taxon>
        <taxon>Arthropoda</taxon>
        <taxon>Chelicerata</taxon>
        <taxon>Merostomata</taxon>
        <taxon>Xiphosura</taxon>
        <taxon>Limulidae</taxon>
        <taxon>Limulus</taxon>
    </lineage>
</organism>
<accession>A0ABM1C5X0</accession>
<dbReference type="PANTHER" id="PTHR11232">
    <property type="entry name" value="PHOSPHOTYROSINE INTERACTION DOMAIN-CONTAINING FAMILY MEMBER"/>
    <property type="match status" value="1"/>
</dbReference>
<reference evidence="4" key="1">
    <citation type="submission" date="2025-08" db="UniProtKB">
        <authorList>
            <consortium name="RefSeq"/>
        </authorList>
    </citation>
    <scope>IDENTIFICATION</scope>
    <source>
        <tissue evidence="4">Muscle</tissue>
    </source>
</reference>
<protein>
    <submittedName>
        <fullName evidence="4">Protein FAM43A-like</fullName>
    </submittedName>
</protein>
<feature type="region of interest" description="Disordered" evidence="1">
    <location>
        <begin position="278"/>
        <end position="312"/>
    </location>
</feature>
<name>A0ABM1C5X0_LIMPO</name>
<dbReference type="SUPFAM" id="SSF50729">
    <property type="entry name" value="PH domain-like"/>
    <property type="match status" value="1"/>
</dbReference>
<evidence type="ECO:0000259" key="2">
    <source>
        <dbReference type="SMART" id="SM00462"/>
    </source>
</evidence>
<evidence type="ECO:0000313" key="3">
    <source>
        <dbReference type="Proteomes" id="UP000694941"/>
    </source>
</evidence>
<dbReference type="Pfam" id="PF14719">
    <property type="entry name" value="PID_2"/>
    <property type="match status" value="1"/>
</dbReference>
<dbReference type="RefSeq" id="XP_013794777.1">
    <property type="nucleotide sequence ID" value="XM_013939323.2"/>
</dbReference>
<feature type="domain" description="PID" evidence="2">
    <location>
        <begin position="28"/>
        <end position="164"/>
    </location>
</feature>